<evidence type="ECO:0000313" key="4">
    <source>
        <dbReference type="Proteomes" id="UP000198346"/>
    </source>
</evidence>
<name>A0A239PXH5_9PROT</name>
<dbReference type="GO" id="GO:0004175">
    <property type="term" value="F:endopeptidase activity"/>
    <property type="evidence" value="ECO:0007669"/>
    <property type="project" value="UniProtKB-ARBA"/>
</dbReference>
<dbReference type="PANTHER" id="PTHR36435:SF1">
    <property type="entry name" value="CAAX AMINO TERMINAL PROTEASE FAMILY PROTEIN"/>
    <property type="match status" value="1"/>
</dbReference>
<dbReference type="Pfam" id="PF02517">
    <property type="entry name" value="Rce1-like"/>
    <property type="match status" value="1"/>
</dbReference>
<protein>
    <recommendedName>
        <fullName evidence="2">CAAX prenyl protease 2/Lysostaphin resistance protein A-like domain-containing protein</fullName>
    </recommendedName>
</protein>
<dbReference type="AlphaFoldDB" id="A0A239PXH5"/>
<dbReference type="RefSeq" id="WP_089412904.1">
    <property type="nucleotide sequence ID" value="NZ_FZQA01000006.1"/>
</dbReference>
<evidence type="ECO:0000259" key="2">
    <source>
        <dbReference type="Pfam" id="PF02517"/>
    </source>
</evidence>
<dbReference type="OrthoDB" id="118729at2"/>
<proteinExistence type="predicted"/>
<organism evidence="3 4">
    <name type="scientific">Amphiplicatus metriothermophilus</name>
    <dbReference type="NCBI Taxonomy" id="1519374"/>
    <lineage>
        <taxon>Bacteria</taxon>
        <taxon>Pseudomonadati</taxon>
        <taxon>Pseudomonadota</taxon>
        <taxon>Alphaproteobacteria</taxon>
        <taxon>Parvularculales</taxon>
        <taxon>Parvularculaceae</taxon>
        <taxon>Amphiplicatus</taxon>
    </lineage>
</organism>
<dbReference type="InterPro" id="IPR052710">
    <property type="entry name" value="CAAX_protease"/>
</dbReference>
<dbReference type="Proteomes" id="UP000198346">
    <property type="component" value="Unassembled WGS sequence"/>
</dbReference>
<feature type="domain" description="CAAX prenyl protease 2/Lysostaphin resistance protein A-like" evidence="2">
    <location>
        <begin position="103"/>
        <end position="188"/>
    </location>
</feature>
<keyword evidence="4" id="KW-1185">Reference proteome</keyword>
<evidence type="ECO:0000313" key="3">
    <source>
        <dbReference type="EMBL" id="SNT74880.1"/>
    </source>
</evidence>
<keyword evidence="1" id="KW-0812">Transmembrane</keyword>
<feature type="transmembrane region" description="Helical" evidence="1">
    <location>
        <begin position="91"/>
        <end position="113"/>
    </location>
</feature>
<dbReference type="EMBL" id="FZQA01000006">
    <property type="protein sequence ID" value="SNT74880.1"/>
    <property type="molecule type" value="Genomic_DNA"/>
</dbReference>
<feature type="transmembrane region" description="Helical" evidence="1">
    <location>
        <begin position="20"/>
        <end position="41"/>
    </location>
</feature>
<feature type="transmembrane region" description="Helical" evidence="1">
    <location>
        <begin position="53"/>
        <end position="70"/>
    </location>
</feature>
<sequence length="205" mass="22064">MEGPLRKLESRGAAGENRVFAIVLAGMGATALAAVVLSLLLDTPLGPQFQWRWRDAAIGVAATIPLLGLLQWFMRSRIPAVEAFRRAQIEFFSTIGFAFTPSRIALMAVGAGVGEELLFRGVLQSWAEGFLPLVFAIVLPNILFGALHARTIAYAAIAGLVGCYLGVLFWLTENLIAPIIAHALYDFVALDVTRRAIIGNDQGKG</sequence>
<evidence type="ECO:0000256" key="1">
    <source>
        <dbReference type="SAM" id="Phobius"/>
    </source>
</evidence>
<dbReference type="InterPro" id="IPR003675">
    <property type="entry name" value="Rce1/LyrA-like_dom"/>
</dbReference>
<keyword evidence="1" id="KW-0472">Membrane</keyword>
<accession>A0A239PXH5</accession>
<keyword evidence="1" id="KW-1133">Transmembrane helix</keyword>
<dbReference type="GO" id="GO:0080120">
    <property type="term" value="P:CAAX-box protein maturation"/>
    <property type="evidence" value="ECO:0007669"/>
    <property type="project" value="UniProtKB-ARBA"/>
</dbReference>
<dbReference type="PANTHER" id="PTHR36435">
    <property type="entry name" value="SLR1288 PROTEIN"/>
    <property type="match status" value="1"/>
</dbReference>
<feature type="transmembrane region" description="Helical" evidence="1">
    <location>
        <begin position="125"/>
        <end position="144"/>
    </location>
</feature>
<feature type="transmembrane region" description="Helical" evidence="1">
    <location>
        <begin position="151"/>
        <end position="171"/>
    </location>
</feature>
<gene>
    <name evidence="3" type="ORF">SAMN06297382_2471</name>
</gene>
<reference evidence="3 4" key="1">
    <citation type="submission" date="2017-07" db="EMBL/GenBank/DDBJ databases">
        <authorList>
            <person name="Sun Z.S."/>
            <person name="Albrecht U."/>
            <person name="Echele G."/>
            <person name="Lee C.C."/>
        </authorList>
    </citation>
    <scope>NUCLEOTIDE SEQUENCE [LARGE SCALE GENOMIC DNA]</scope>
    <source>
        <strain evidence="3 4">CGMCC 1.12710</strain>
    </source>
</reference>